<reference evidence="1 2" key="1">
    <citation type="journal article" date="2022" name="bioRxiv">
        <title>Genomics of Preaxostyla Flagellates Illuminates Evolutionary Transitions and the Path Towards Mitochondrial Loss.</title>
        <authorList>
            <person name="Novak L.V.F."/>
            <person name="Treitli S.C."/>
            <person name="Pyrih J."/>
            <person name="Halakuc P."/>
            <person name="Pipaliya S.V."/>
            <person name="Vacek V."/>
            <person name="Brzon O."/>
            <person name="Soukal P."/>
            <person name="Eme L."/>
            <person name="Dacks J.B."/>
            <person name="Karnkowska A."/>
            <person name="Elias M."/>
            <person name="Hampl V."/>
        </authorList>
    </citation>
    <scope>NUCLEOTIDE SEQUENCE [LARGE SCALE GENOMIC DNA]</scope>
    <source>
        <strain evidence="1">NAU3</strain>
        <tissue evidence="1">Gut</tissue>
    </source>
</reference>
<comment type="caution">
    <text evidence="1">The sequence shown here is derived from an EMBL/GenBank/DDBJ whole genome shotgun (WGS) entry which is preliminary data.</text>
</comment>
<evidence type="ECO:0000313" key="2">
    <source>
        <dbReference type="Proteomes" id="UP001281761"/>
    </source>
</evidence>
<gene>
    <name evidence="1" type="ORF">BLNAU_14245</name>
</gene>
<evidence type="ECO:0000313" key="1">
    <source>
        <dbReference type="EMBL" id="KAK2950827.1"/>
    </source>
</evidence>
<sequence length="330" mass="37241">MDCSPFLNFDEEELKTESEKTVIFRSLVATLKIQPQLDAALEAKAVKVLESVDLADDKSTDAFLTSFASRSDESLNAFVQSIVVLLSSANTAITTATMEMLDQLILMCSAKVHLALVNTDLIPQIIISLHPLSLSFAEAVDIHINLMNSLTNSLWLSTPTGLRNLRIEDQDERQAVHETVLKQVVAPSEKYIGRLCRNRFSIVDGRQSSSFLSFLTRLLKICPFYRPTMDIVVTMPVVLTIPSCLTFFEHDSSILMFLHEIIEIRQEWNETRGEQRQMGKTVDRMLRMEGLEDVMESKLQNDQSIYLGRVAVTRSIQVNKLLGLNLSEQE</sequence>
<accession>A0ABQ9XED0</accession>
<proteinExistence type="predicted"/>
<keyword evidence="2" id="KW-1185">Reference proteome</keyword>
<name>A0ABQ9XED0_9EUKA</name>
<organism evidence="1 2">
    <name type="scientific">Blattamonas nauphoetae</name>
    <dbReference type="NCBI Taxonomy" id="2049346"/>
    <lineage>
        <taxon>Eukaryota</taxon>
        <taxon>Metamonada</taxon>
        <taxon>Preaxostyla</taxon>
        <taxon>Oxymonadida</taxon>
        <taxon>Blattamonas</taxon>
    </lineage>
</organism>
<protein>
    <submittedName>
        <fullName evidence="1">Uncharacterized protein</fullName>
    </submittedName>
</protein>
<dbReference type="EMBL" id="JARBJD010000129">
    <property type="protein sequence ID" value="KAK2950827.1"/>
    <property type="molecule type" value="Genomic_DNA"/>
</dbReference>
<dbReference type="Proteomes" id="UP001281761">
    <property type="component" value="Unassembled WGS sequence"/>
</dbReference>